<evidence type="ECO:0000313" key="6">
    <source>
        <dbReference type="EMBL" id="QOP43838.1"/>
    </source>
</evidence>
<keyword evidence="2" id="KW-0201">Cytochrome c-type biogenesis</keyword>
<dbReference type="CDD" id="cd02966">
    <property type="entry name" value="TlpA_like_family"/>
    <property type="match status" value="1"/>
</dbReference>
<dbReference type="InterPro" id="IPR050553">
    <property type="entry name" value="Thioredoxin_ResA/DsbE_sf"/>
</dbReference>
<dbReference type="KEGG" id="ssei:FJR45_07685"/>
<name>A0A7M1B531_9BACT</name>
<dbReference type="InterPro" id="IPR013740">
    <property type="entry name" value="Redoxin"/>
</dbReference>
<dbReference type="GO" id="GO:0030313">
    <property type="term" value="C:cell envelope"/>
    <property type="evidence" value="ECO:0007669"/>
    <property type="project" value="UniProtKB-SubCell"/>
</dbReference>
<keyword evidence="7" id="KW-1185">Reference proteome</keyword>
<evidence type="ECO:0000313" key="7">
    <source>
        <dbReference type="Proteomes" id="UP000593719"/>
    </source>
</evidence>
<sequence>MRNTPLLTTLLTISLLFGACSKEKENTQQEANSLLATNEIVLTSLDNKQLVVKKADNGLQLEGAKGKIVIYDIFATWCPPCQAEASHLASLQKKYKNRLIVIGVSVEDGIANEKLETFKKQYNANYTLVKSSENSRIISEIAKELKLGRDFGIPLMVLYKDGKIINYYQGATEEEFIESDIKKALGI</sequence>
<dbReference type="InterPro" id="IPR013766">
    <property type="entry name" value="Thioredoxin_domain"/>
</dbReference>
<protein>
    <submittedName>
        <fullName evidence="6">TlpA family protein disulfide reductase</fullName>
    </submittedName>
</protein>
<gene>
    <name evidence="6" type="ORF">FJR45_07685</name>
</gene>
<dbReference type="GO" id="GO:0016491">
    <property type="term" value="F:oxidoreductase activity"/>
    <property type="evidence" value="ECO:0007669"/>
    <property type="project" value="InterPro"/>
</dbReference>
<evidence type="ECO:0000256" key="3">
    <source>
        <dbReference type="ARBA" id="ARBA00023157"/>
    </source>
</evidence>
<evidence type="ECO:0000256" key="4">
    <source>
        <dbReference type="ARBA" id="ARBA00023284"/>
    </source>
</evidence>
<evidence type="ECO:0000259" key="5">
    <source>
        <dbReference type="PROSITE" id="PS51352"/>
    </source>
</evidence>
<evidence type="ECO:0000256" key="1">
    <source>
        <dbReference type="ARBA" id="ARBA00004196"/>
    </source>
</evidence>
<dbReference type="PROSITE" id="PS51352">
    <property type="entry name" value="THIOREDOXIN_2"/>
    <property type="match status" value="1"/>
</dbReference>
<evidence type="ECO:0000256" key="2">
    <source>
        <dbReference type="ARBA" id="ARBA00022748"/>
    </source>
</evidence>
<dbReference type="GO" id="GO:0017004">
    <property type="term" value="P:cytochrome complex assembly"/>
    <property type="evidence" value="ECO:0007669"/>
    <property type="project" value="UniProtKB-KW"/>
</dbReference>
<dbReference type="SUPFAM" id="SSF52833">
    <property type="entry name" value="Thioredoxin-like"/>
    <property type="match status" value="1"/>
</dbReference>
<feature type="domain" description="Thioredoxin" evidence="5">
    <location>
        <begin position="23"/>
        <end position="186"/>
    </location>
</feature>
<dbReference type="PANTHER" id="PTHR42852">
    <property type="entry name" value="THIOL:DISULFIDE INTERCHANGE PROTEIN DSBE"/>
    <property type="match status" value="1"/>
</dbReference>
<dbReference type="RefSeq" id="WP_193150027.1">
    <property type="nucleotide sequence ID" value="NZ_CP041235.1"/>
</dbReference>
<proteinExistence type="predicted"/>
<organism evidence="6 7">
    <name type="scientific">Sulfurimonas sediminis</name>
    <dbReference type="NCBI Taxonomy" id="2590020"/>
    <lineage>
        <taxon>Bacteria</taxon>
        <taxon>Pseudomonadati</taxon>
        <taxon>Campylobacterota</taxon>
        <taxon>Epsilonproteobacteria</taxon>
        <taxon>Campylobacterales</taxon>
        <taxon>Sulfurimonadaceae</taxon>
        <taxon>Sulfurimonas</taxon>
    </lineage>
</organism>
<dbReference type="PANTHER" id="PTHR42852:SF6">
    <property type="entry name" value="THIOL:DISULFIDE INTERCHANGE PROTEIN DSBE"/>
    <property type="match status" value="1"/>
</dbReference>
<dbReference type="Pfam" id="PF08534">
    <property type="entry name" value="Redoxin"/>
    <property type="match status" value="1"/>
</dbReference>
<accession>A0A7M1B531</accession>
<comment type="subcellular location">
    <subcellularLocation>
        <location evidence="1">Cell envelope</location>
    </subcellularLocation>
</comment>
<reference evidence="6 7" key="1">
    <citation type="submission" date="2019-06" db="EMBL/GenBank/DDBJ databases">
        <title>Sulfurimonas gotlandica sp. nov., a chemoautotrophic and psychrotolerant epsilonproteobacterium isolated from a pelagic redoxcline, and an emended description of the genus Sulfurimonas.</title>
        <authorList>
            <person name="Wang S."/>
            <person name="Jiang L."/>
            <person name="Shao Z."/>
        </authorList>
    </citation>
    <scope>NUCLEOTIDE SEQUENCE [LARGE SCALE GENOMIC DNA]</scope>
    <source>
        <strain evidence="6 7">S2-6</strain>
    </source>
</reference>
<keyword evidence="4" id="KW-0676">Redox-active center</keyword>
<dbReference type="EMBL" id="CP041235">
    <property type="protein sequence ID" value="QOP43838.1"/>
    <property type="molecule type" value="Genomic_DNA"/>
</dbReference>
<dbReference type="Proteomes" id="UP000593719">
    <property type="component" value="Chromosome"/>
</dbReference>
<dbReference type="Gene3D" id="3.40.30.10">
    <property type="entry name" value="Glutaredoxin"/>
    <property type="match status" value="1"/>
</dbReference>
<dbReference type="AlphaFoldDB" id="A0A7M1B531"/>
<keyword evidence="3" id="KW-1015">Disulfide bond</keyword>
<dbReference type="InterPro" id="IPR036249">
    <property type="entry name" value="Thioredoxin-like_sf"/>
</dbReference>
<dbReference type="PROSITE" id="PS51257">
    <property type="entry name" value="PROKAR_LIPOPROTEIN"/>
    <property type="match status" value="1"/>
</dbReference>